<reference evidence="3 4" key="1">
    <citation type="submission" date="2025-04" db="UniProtKB">
        <authorList>
            <consortium name="RefSeq"/>
        </authorList>
    </citation>
    <scope>IDENTIFICATION</scope>
    <source>
        <tissue evidence="3 4">Young leaves</tissue>
    </source>
</reference>
<dbReference type="InterPro" id="IPR036155">
    <property type="entry name" value="Crypto/Photolyase_N_sf"/>
</dbReference>
<dbReference type="KEGG" id="pda:103697698"/>
<dbReference type="RefSeq" id="XP_038978789.1">
    <property type="nucleotide sequence ID" value="XM_039122861.1"/>
</dbReference>
<dbReference type="GeneID" id="103697698"/>
<keyword evidence="2" id="KW-1185">Reference proteome</keyword>
<dbReference type="RefSeq" id="XP_038978786.1">
    <property type="nucleotide sequence ID" value="XM_039122858.1"/>
</dbReference>
<dbReference type="InterPro" id="IPR014729">
    <property type="entry name" value="Rossmann-like_a/b/a_fold"/>
</dbReference>
<dbReference type="SUPFAM" id="SSF52425">
    <property type="entry name" value="Cryptochrome/photolyase, N-terminal domain"/>
    <property type="match status" value="1"/>
</dbReference>
<dbReference type="AlphaFoldDB" id="A0A8B8ZZI6"/>
<keyword evidence="1" id="KW-0812">Transmembrane</keyword>
<evidence type="ECO:0000313" key="6">
    <source>
        <dbReference type="RefSeq" id="XP_038978789.1"/>
    </source>
</evidence>
<evidence type="ECO:0000313" key="2">
    <source>
        <dbReference type="Proteomes" id="UP000228380"/>
    </source>
</evidence>
<dbReference type="RefSeq" id="XP_038978785.1">
    <property type="nucleotide sequence ID" value="XM_039122857.1"/>
</dbReference>
<dbReference type="OrthoDB" id="435881at2759"/>
<dbReference type="Gene3D" id="3.40.50.620">
    <property type="entry name" value="HUPs"/>
    <property type="match status" value="1"/>
</dbReference>
<evidence type="ECO:0000313" key="4">
    <source>
        <dbReference type="RefSeq" id="XP_038978786.1"/>
    </source>
</evidence>
<sequence>MAQRLLRKSRIEENNCRIRFSPGSRLLLLRGDPVRVPCVILKDVNLFSNIILELLCLNLSFLFFFLSHHVFLNAFLSGILESSATNSTEPYSLARDKQVKDFASLSGIEVFSPVSHTLFNPAVVIGKKVIWQSIGGGIDNQQ</sequence>
<name>A0A8B8ZZI6_PHODC</name>
<feature type="transmembrane region" description="Helical" evidence="1">
    <location>
        <begin position="50"/>
        <end position="72"/>
    </location>
</feature>
<keyword evidence="1" id="KW-1133">Transmembrane helix</keyword>
<evidence type="ECO:0000313" key="5">
    <source>
        <dbReference type="RefSeq" id="XP_038978787.1"/>
    </source>
</evidence>
<gene>
    <name evidence="3 4 5 6" type="primary">LOC103697698</name>
</gene>
<evidence type="ECO:0000313" key="3">
    <source>
        <dbReference type="RefSeq" id="XP_038978785.1"/>
    </source>
</evidence>
<dbReference type="RefSeq" id="XP_038978787.1">
    <property type="nucleotide sequence ID" value="XM_039122859.1"/>
</dbReference>
<accession>A0A8B8ZZI6</accession>
<organism evidence="2 5">
    <name type="scientific">Phoenix dactylifera</name>
    <name type="common">Date palm</name>
    <dbReference type="NCBI Taxonomy" id="42345"/>
    <lineage>
        <taxon>Eukaryota</taxon>
        <taxon>Viridiplantae</taxon>
        <taxon>Streptophyta</taxon>
        <taxon>Embryophyta</taxon>
        <taxon>Tracheophyta</taxon>
        <taxon>Spermatophyta</taxon>
        <taxon>Magnoliopsida</taxon>
        <taxon>Liliopsida</taxon>
        <taxon>Arecaceae</taxon>
        <taxon>Coryphoideae</taxon>
        <taxon>Phoeniceae</taxon>
        <taxon>Phoenix</taxon>
    </lineage>
</organism>
<keyword evidence="1" id="KW-0472">Membrane</keyword>
<dbReference type="Proteomes" id="UP000228380">
    <property type="component" value="Unplaced"/>
</dbReference>
<proteinExistence type="predicted"/>
<protein>
    <submittedName>
        <fullName evidence="3 4">(6-4)DNA photolyase-like isoform X1</fullName>
    </submittedName>
</protein>
<evidence type="ECO:0000256" key="1">
    <source>
        <dbReference type="SAM" id="Phobius"/>
    </source>
</evidence>